<dbReference type="RefSeq" id="WP_378972726.1">
    <property type="nucleotide sequence ID" value="NZ_JBHTBJ010000021.1"/>
</dbReference>
<feature type="domain" description="Transketolase-like pyrimidine-binding" evidence="1">
    <location>
        <begin position="19"/>
        <end position="182"/>
    </location>
</feature>
<dbReference type="EMBL" id="JBHTBJ010000021">
    <property type="protein sequence ID" value="MFC7277312.1"/>
    <property type="molecule type" value="Genomic_DNA"/>
</dbReference>
<name>A0ABW2HW05_9ACTN</name>
<gene>
    <name evidence="2" type="ORF">ACFQS1_25245</name>
</gene>
<dbReference type="SUPFAM" id="SSF52922">
    <property type="entry name" value="TK C-terminal domain-like"/>
    <property type="match status" value="1"/>
</dbReference>
<dbReference type="InterPro" id="IPR005475">
    <property type="entry name" value="Transketolase-like_Pyr-bd"/>
</dbReference>
<dbReference type="SUPFAM" id="SSF52518">
    <property type="entry name" value="Thiamin diphosphate-binding fold (THDP-binding)"/>
    <property type="match status" value="1"/>
</dbReference>
<proteinExistence type="predicted"/>
<dbReference type="CDD" id="cd07033">
    <property type="entry name" value="TPP_PYR_DXS_TK_like"/>
    <property type="match status" value="1"/>
</dbReference>
<dbReference type="Gene3D" id="3.40.50.920">
    <property type="match status" value="1"/>
</dbReference>
<reference evidence="3" key="1">
    <citation type="journal article" date="2019" name="Int. J. Syst. Evol. Microbiol.">
        <title>The Global Catalogue of Microorganisms (GCM) 10K type strain sequencing project: providing services to taxonomists for standard genome sequencing and annotation.</title>
        <authorList>
            <consortium name="The Broad Institute Genomics Platform"/>
            <consortium name="The Broad Institute Genome Sequencing Center for Infectious Disease"/>
            <person name="Wu L."/>
            <person name="Ma J."/>
        </authorList>
    </citation>
    <scope>NUCLEOTIDE SEQUENCE [LARGE SCALE GENOMIC DNA]</scope>
    <source>
        <strain evidence="3">XZYJT-10</strain>
    </source>
</reference>
<evidence type="ECO:0000313" key="2">
    <source>
        <dbReference type="EMBL" id="MFC7277312.1"/>
    </source>
</evidence>
<comment type="caution">
    <text evidence="2">The sequence shown here is derived from an EMBL/GenBank/DDBJ whole genome shotgun (WGS) entry which is preliminary data.</text>
</comment>
<dbReference type="InterPro" id="IPR009014">
    <property type="entry name" value="Transketo_C/PFOR_II"/>
</dbReference>
<keyword evidence="3" id="KW-1185">Reference proteome</keyword>
<organism evidence="2 3">
    <name type="scientific">Paractinoplanes rhizophilus</name>
    <dbReference type="NCBI Taxonomy" id="1416877"/>
    <lineage>
        <taxon>Bacteria</taxon>
        <taxon>Bacillati</taxon>
        <taxon>Actinomycetota</taxon>
        <taxon>Actinomycetes</taxon>
        <taxon>Micromonosporales</taxon>
        <taxon>Micromonosporaceae</taxon>
        <taxon>Paractinoplanes</taxon>
    </lineage>
</organism>
<protein>
    <submittedName>
        <fullName evidence="2">Transketolase family protein</fullName>
    </submittedName>
</protein>
<dbReference type="InterPro" id="IPR033248">
    <property type="entry name" value="Transketolase_C"/>
</dbReference>
<dbReference type="SMART" id="SM00861">
    <property type="entry name" value="Transket_pyr"/>
    <property type="match status" value="1"/>
</dbReference>
<sequence length="322" mass="33907">MTVQVSTEPGADWATRYAGACRDHYRRVLLDIARADPRVICVDSDTGGLEDGFAAQLPDQYVNVGIAEANLMGVAAGLAATGRIPFVNTISSFAATRACEQLKIDVAGNNLPVKVVVTHGGLSGGHYGPTHHALEDMAIVRTLPHLTVVVPADAAETERAVRAIVSTPGPVFLRLGRSATPMVHERPYEFRLGEAVTVRSGDDVTIVATGPYPVHFAVQAHERLAERGISARVLDLHTIKPLDEAAIVAAASQTRGIVTVEDHLRIGGLGGAVAEVVTEHRPCPVRRIGVADGFHDEVGSELELLTVAGVSVERVVAAAAAL</sequence>
<dbReference type="InterPro" id="IPR029061">
    <property type="entry name" value="THDP-binding"/>
</dbReference>
<evidence type="ECO:0000313" key="3">
    <source>
        <dbReference type="Proteomes" id="UP001596548"/>
    </source>
</evidence>
<accession>A0ABW2HW05</accession>
<dbReference type="Proteomes" id="UP001596548">
    <property type="component" value="Unassembled WGS sequence"/>
</dbReference>
<dbReference type="Pfam" id="PF02780">
    <property type="entry name" value="Transketolase_C"/>
    <property type="match status" value="1"/>
</dbReference>
<evidence type="ECO:0000259" key="1">
    <source>
        <dbReference type="SMART" id="SM00861"/>
    </source>
</evidence>
<dbReference type="PANTHER" id="PTHR43825">
    <property type="entry name" value="PYRUVATE DEHYDROGENASE E1 COMPONENT"/>
    <property type="match status" value="1"/>
</dbReference>
<dbReference type="Pfam" id="PF02779">
    <property type="entry name" value="Transket_pyr"/>
    <property type="match status" value="1"/>
</dbReference>
<dbReference type="InterPro" id="IPR051157">
    <property type="entry name" value="PDH/Transketolase"/>
</dbReference>
<dbReference type="PANTHER" id="PTHR43825:SF1">
    <property type="entry name" value="TRANSKETOLASE-LIKE PYRIMIDINE-BINDING DOMAIN-CONTAINING PROTEIN"/>
    <property type="match status" value="1"/>
</dbReference>
<dbReference type="Gene3D" id="3.40.50.970">
    <property type="match status" value="1"/>
</dbReference>